<gene>
    <name evidence="1" type="ORF">LSINAPIS_LOCUS7996</name>
</gene>
<dbReference type="Proteomes" id="UP000324832">
    <property type="component" value="Unassembled WGS sequence"/>
</dbReference>
<protein>
    <submittedName>
        <fullName evidence="1">Uncharacterized protein</fullName>
    </submittedName>
</protein>
<keyword evidence="2" id="KW-1185">Reference proteome</keyword>
<dbReference type="EMBL" id="FZQP02002769">
    <property type="protein sequence ID" value="VVC96507.1"/>
    <property type="molecule type" value="Genomic_DNA"/>
</dbReference>
<dbReference type="AlphaFoldDB" id="A0A5E4QG99"/>
<organism evidence="1 2">
    <name type="scientific">Leptidea sinapis</name>
    <dbReference type="NCBI Taxonomy" id="189913"/>
    <lineage>
        <taxon>Eukaryota</taxon>
        <taxon>Metazoa</taxon>
        <taxon>Ecdysozoa</taxon>
        <taxon>Arthropoda</taxon>
        <taxon>Hexapoda</taxon>
        <taxon>Insecta</taxon>
        <taxon>Pterygota</taxon>
        <taxon>Neoptera</taxon>
        <taxon>Endopterygota</taxon>
        <taxon>Lepidoptera</taxon>
        <taxon>Glossata</taxon>
        <taxon>Ditrysia</taxon>
        <taxon>Papilionoidea</taxon>
        <taxon>Pieridae</taxon>
        <taxon>Dismorphiinae</taxon>
        <taxon>Leptidea</taxon>
    </lineage>
</organism>
<evidence type="ECO:0000313" key="1">
    <source>
        <dbReference type="EMBL" id="VVC96507.1"/>
    </source>
</evidence>
<sequence length="154" mass="17462">MKQLGVHTGRAQCLSSFSSKQVLGRWRREATLHYYNSHSGCMPFNCSSNRLHSGCTFYNFFIPLRIVPLHIIENNNNGRIPLGIYHSYELRLGFTTGNSKVLFSNLNLTEARSGRRLLEKASQIALCIALFTVSNPERPINAKGFKLLKTLFNI</sequence>
<evidence type="ECO:0000313" key="2">
    <source>
        <dbReference type="Proteomes" id="UP000324832"/>
    </source>
</evidence>
<accession>A0A5E4QG99</accession>
<name>A0A5E4QG99_9NEOP</name>
<proteinExistence type="predicted"/>
<reference evidence="1 2" key="1">
    <citation type="submission" date="2017-07" db="EMBL/GenBank/DDBJ databases">
        <authorList>
            <person name="Talla V."/>
            <person name="Backstrom N."/>
        </authorList>
    </citation>
    <scope>NUCLEOTIDE SEQUENCE [LARGE SCALE GENOMIC DNA]</scope>
</reference>